<feature type="chain" id="PRO_5047285716" evidence="1">
    <location>
        <begin position="29"/>
        <end position="211"/>
    </location>
</feature>
<dbReference type="Proteomes" id="UP001187221">
    <property type="component" value="Unassembled WGS sequence"/>
</dbReference>
<evidence type="ECO:0000313" key="3">
    <source>
        <dbReference type="Proteomes" id="UP001187221"/>
    </source>
</evidence>
<gene>
    <name evidence="2" type="ORF">NUTIK01_27580</name>
</gene>
<proteinExistence type="predicted"/>
<keyword evidence="3" id="KW-1185">Reference proteome</keyword>
<sequence>MPGWKGLAPALALVGAVALPGVFAPAVAAPVPAAAGSAFAADLARFEAGDATLDARALRFANRARLGGTIPEWDKAGEAWALLAKSPARALALADAEREADPLSLNALTLQEEALQRLGRGADAQVRHRQILILLRAITGGTDGASRERAWNVVSAAEKDTALVLLGYLVTGERIEREGDHVWALVTARPPVGEGASTIWISIDGLVPASA</sequence>
<keyword evidence="1" id="KW-0732">Signal</keyword>
<accession>A0ABQ6PB03</accession>
<comment type="caution">
    <text evidence="2">The sequence shown here is derived from an EMBL/GenBank/DDBJ whole genome shotgun (WGS) entry which is preliminary data.</text>
</comment>
<evidence type="ECO:0000313" key="2">
    <source>
        <dbReference type="EMBL" id="GMM61981.1"/>
    </source>
</evidence>
<organism evidence="2 3">
    <name type="scientific">Novosphingobium pituita</name>
    <dbReference type="NCBI Taxonomy" id="3056842"/>
    <lineage>
        <taxon>Bacteria</taxon>
        <taxon>Pseudomonadati</taxon>
        <taxon>Pseudomonadota</taxon>
        <taxon>Alphaproteobacteria</taxon>
        <taxon>Sphingomonadales</taxon>
        <taxon>Sphingomonadaceae</taxon>
        <taxon>Novosphingobium</taxon>
    </lineage>
</organism>
<evidence type="ECO:0000256" key="1">
    <source>
        <dbReference type="SAM" id="SignalP"/>
    </source>
</evidence>
<feature type="signal peptide" evidence="1">
    <location>
        <begin position="1"/>
        <end position="28"/>
    </location>
</feature>
<dbReference type="EMBL" id="BTFW01000001">
    <property type="protein sequence ID" value="GMM61981.1"/>
    <property type="molecule type" value="Genomic_DNA"/>
</dbReference>
<name>A0ABQ6PB03_9SPHN</name>
<reference evidence="2 3" key="1">
    <citation type="submission" date="2023-06" db="EMBL/GenBank/DDBJ databases">
        <title>Draft genome sequence of Novosphingobium sp. strain IK01.</title>
        <authorList>
            <person name="Hatamoto M."/>
            <person name="Ikarashi T."/>
            <person name="Yamaguchi T."/>
        </authorList>
    </citation>
    <scope>NUCLEOTIDE SEQUENCE [LARGE SCALE GENOMIC DNA]</scope>
    <source>
        <strain evidence="2 3">IK01</strain>
    </source>
</reference>
<protein>
    <submittedName>
        <fullName evidence="2">Uncharacterized protein</fullName>
    </submittedName>
</protein>